<dbReference type="InterPro" id="IPR058031">
    <property type="entry name" value="AAA_lid_NorR"/>
</dbReference>
<dbReference type="NCBIfam" id="TIGR00229">
    <property type="entry name" value="sensory_box"/>
    <property type="match status" value="1"/>
</dbReference>
<evidence type="ECO:0000259" key="8">
    <source>
        <dbReference type="PROSITE" id="PS50045"/>
    </source>
</evidence>
<evidence type="ECO:0000256" key="5">
    <source>
        <dbReference type="ARBA" id="ARBA00023125"/>
    </source>
</evidence>
<dbReference type="Pfam" id="PF25601">
    <property type="entry name" value="AAA_lid_14"/>
    <property type="match status" value="1"/>
</dbReference>
<dbReference type="PROSITE" id="PS50112">
    <property type="entry name" value="PAS"/>
    <property type="match status" value="1"/>
</dbReference>
<reference evidence="11" key="1">
    <citation type="submission" date="2022-06" db="EMBL/GenBank/DDBJ databases">
        <title>Genome sequencing of Brevibacillus sp. BB3-R1.</title>
        <authorList>
            <person name="Heo J."/>
            <person name="Lee D."/>
            <person name="Won M."/>
            <person name="Han B.-H."/>
            <person name="Hong S.-B."/>
            <person name="Kwon S.-W."/>
        </authorList>
    </citation>
    <scope>NUCLEOTIDE SEQUENCE</scope>
    <source>
        <strain evidence="11">BB3-R1</strain>
    </source>
</reference>
<dbReference type="Proteomes" id="UP001056500">
    <property type="component" value="Chromosome"/>
</dbReference>
<feature type="domain" description="PAS" evidence="9">
    <location>
        <begin position="16"/>
        <end position="56"/>
    </location>
</feature>
<keyword evidence="5" id="KW-0238">DNA-binding</keyword>
<keyword evidence="1" id="KW-0547">Nucleotide-binding</keyword>
<evidence type="ECO:0000313" key="12">
    <source>
        <dbReference type="Proteomes" id="UP001056500"/>
    </source>
</evidence>
<dbReference type="CDD" id="cd00009">
    <property type="entry name" value="AAA"/>
    <property type="match status" value="1"/>
</dbReference>
<dbReference type="InterPro" id="IPR025662">
    <property type="entry name" value="Sigma_54_int_dom_ATP-bd_1"/>
</dbReference>
<protein>
    <recommendedName>
        <fullName evidence="7">HTH-type transcriptional regulatory protein TyrR</fullName>
    </recommendedName>
</protein>
<proteinExistence type="predicted"/>
<dbReference type="Gene3D" id="1.10.8.60">
    <property type="match status" value="1"/>
</dbReference>
<dbReference type="InterPro" id="IPR025943">
    <property type="entry name" value="Sigma_54_int_dom_ATP-bd_2"/>
</dbReference>
<evidence type="ECO:0000313" key="11">
    <source>
        <dbReference type="EMBL" id="USG65717.1"/>
    </source>
</evidence>
<dbReference type="InterPro" id="IPR030828">
    <property type="entry name" value="HTH_TyrR"/>
</dbReference>
<dbReference type="Gene3D" id="3.30.450.20">
    <property type="entry name" value="PAS domain"/>
    <property type="match status" value="1"/>
</dbReference>
<dbReference type="InterPro" id="IPR027417">
    <property type="entry name" value="P-loop_NTPase"/>
</dbReference>
<dbReference type="PANTHER" id="PTHR32071">
    <property type="entry name" value="TRANSCRIPTIONAL REGULATORY PROTEIN"/>
    <property type="match status" value="1"/>
</dbReference>
<dbReference type="InterPro" id="IPR000700">
    <property type="entry name" value="PAS-assoc_C"/>
</dbReference>
<dbReference type="InterPro" id="IPR035965">
    <property type="entry name" value="PAS-like_dom_sf"/>
</dbReference>
<dbReference type="EMBL" id="CP098755">
    <property type="protein sequence ID" value="USG65717.1"/>
    <property type="molecule type" value="Genomic_DNA"/>
</dbReference>
<dbReference type="SMART" id="SM00382">
    <property type="entry name" value="AAA"/>
    <property type="match status" value="1"/>
</dbReference>
<evidence type="ECO:0000256" key="7">
    <source>
        <dbReference type="ARBA" id="ARBA00029500"/>
    </source>
</evidence>
<dbReference type="PROSITE" id="PS50045">
    <property type="entry name" value="SIGMA54_INTERACT_4"/>
    <property type="match status" value="1"/>
</dbReference>
<dbReference type="SUPFAM" id="SSF46689">
    <property type="entry name" value="Homeodomain-like"/>
    <property type="match status" value="1"/>
</dbReference>
<name>A0ABY4WI64_9BACL</name>
<dbReference type="Gene3D" id="3.40.50.300">
    <property type="entry name" value="P-loop containing nucleotide triphosphate hydrolases"/>
    <property type="match status" value="1"/>
</dbReference>
<dbReference type="InterPro" id="IPR000014">
    <property type="entry name" value="PAS"/>
</dbReference>
<evidence type="ECO:0000259" key="9">
    <source>
        <dbReference type="PROSITE" id="PS50112"/>
    </source>
</evidence>
<dbReference type="Pfam" id="PF18024">
    <property type="entry name" value="HTH_50"/>
    <property type="match status" value="1"/>
</dbReference>
<dbReference type="Pfam" id="PF00989">
    <property type="entry name" value="PAS"/>
    <property type="match status" value="1"/>
</dbReference>
<evidence type="ECO:0000256" key="1">
    <source>
        <dbReference type="ARBA" id="ARBA00022741"/>
    </source>
</evidence>
<organism evidence="11 12">
    <name type="scientific">Brevibacillus ruminantium</name>
    <dbReference type="NCBI Taxonomy" id="2950604"/>
    <lineage>
        <taxon>Bacteria</taxon>
        <taxon>Bacillati</taxon>
        <taxon>Bacillota</taxon>
        <taxon>Bacilli</taxon>
        <taxon>Bacillales</taxon>
        <taxon>Paenibacillaceae</taxon>
        <taxon>Brevibacillus</taxon>
    </lineage>
</organism>
<dbReference type="Gene3D" id="1.10.10.60">
    <property type="entry name" value="Homeodomain-like"/>
    <property type="match status" value="1"/>
</dbReference>
<dbReference type="Pfam" id="PF00158">
    <property type="entry name" value="Sigma54_activat"/>
    <property type="match status" value="1"/>
</dbReference>
<evidence type="ECO:0000256" key="3">
    <source>
        <dbReference type="ARBA" id="ARBA00022840"/>
    </source>
</evidence>
<dbReference type="PROSITE" id="PS50113">
    <property type="entry name" value="PAC"/>
    <property type="match status" value="1"/>
</dbReference>
<accession>A0ABY4WI64</accession>
<keyword evidence="2" id="KW-0058">Aromatic hydrocarbons catabolism</keyword>
<evidence type="ECO:0000256" key="6">
    <source>
        <dbReference type="ARBA" id="ARBA00023163"/>
    </source>
</evidence>
<evidence type="ECO:0000259" key="10">
    <source>
        <dbReference type="PROSITE" id="PS50113"/>
    </source>
</evidence>
<gene>
    <name evidence="11" type="ORF">NDK47_27075</name>
</gene>
<dbReference type="SUPFAM" id="SSF52540">
    <property type="entry name" value="P-loop containing nucleoside triphosphate hydrolases"/>
    <property type="match status" value="1"/>
</dbReference>
<dbReference type="PROSITE" id="PS00675">
    <property type="entry name" value="SIGMA54_INTERACT_1"/>
    <property type="match status" value="1"/>
</dbReference>
<dbReference type="InterPro" id="IPR002078">
    <property type="entry name" value="Sigma_54_int"/>
</dbReference>
<dbReference type="PROSITE" id="PS00688">
    <property type="entry name" value="SIGMA54_INTERACT_3"/>
    <property type="match status" value="1"/>
</dbReference>
<evidence type="ECO:0000256" key="4">
    <source>
        <dbReference type="ARBA" id="ARBA00023015"/>
    </source>
</evidence>
<dbReference type="RefSeq" id="WP_251872808.1">
    <property type="nucleotide sequence ID" value="NZ_CP098755.1"/>
</dbReference>
<sequence>MTSIKKTRITEKLYQSQLLLSHLIDSSYDGITIMDPSGRIIWHNKAYLRISGLAPHLLDTLTVDEVMEKGFVKLAVSKEAFIHKKTITKLNQYSTGIEALVTSTPVMDEEGNLLFVISNIRDLTELNRLKRQLDETNSLTESFRKTLQEMQVPSMDGKQIIYRSPTMEKIVSLAQKVSSIDTPVLILGESGVGKDVLANYIHFISDRHDKGPFVKVNCGAIPENLLESELFGYEPGAFTGAARRGKAGLFEVADKGTLFLDEIGEMPLSLQVKLLGVLQDMKIQRVGGTKSIPIDVRIIAATNANLEELIQAKKFREDLFFRINVLPTHIPPLRERPEDIFVLLMHFLKMFNKKHGREKAFPPHVIDQLLAYSWPGNVRELRNVVERLVILSDDDFIHESLLPPTIYQNKPSPVSQNIGAARAPKHSLKEMVNEYEKTLLASYLTTYRPMKRCAEILQIDLATLVRKKKKFGL</sequence>
<dbReference type="SUPFAM" id="SSF55785">
    <property type="entry name" value="PYP-like sensor domain (PAS domain)"/>
    <property type="match status" value="1"/>
</dbReference>
<dbReference type="InterPro" id="IPR009057">
    <property type="entry name" value="Homeodomain-like_sf"/>
</dbReference>
<keyword evidence="6" id="KW-0804">Transcription</keyword>
<keyword evidence="4" id="KW-0805">Transcription regulation</keyword>
<feature type="domain" description="PAC" evidence="10">
    <location>
        <begin position="83"/>
        <end position="135"/>
    </location>
</feature>
<dbReference type="InterPro" id="IPR025944">
    <property type="entry name" value="Sigma_54_int_dom_CS"/>
</dbReference>
<keyword evidence="3" id="KW-0067">ATP-binding</keyword>
<dbReference type="PROSITE" id="PS00676">
    <property type="entry name" value="SIGMA54_INTERACT_2"/>
    <property type="match status" value="1"/>
</dbReference>
<dbReference type="InterPro" id="IPR013767">
    <property type="entry name" value="PAS_fold"/>
</dbReference>
<evidence type="ECO:0000256" key="2">
    <source>
        <dbReference type="ARBA" id="ARBA00022797"/>
    </source>
</evidence>
<dbReference type="PANTHER" id="PTHR32071:SF57">
    <property type="entry name" value="C4-DICARBOXYLATE TRANSPORT TRANSCRIPTIONAL REGULATORY PROTEIN DCTD"/>
    <property type="match status" value="1"/>
</dbReference>
<dbReference type="InterPro" id="IPR003593">
    <property type="entry name" value="AAA+_ATPase"/>
</dbReference>
<feature type="domain" description="Sigma-54 factor interaction" evidence="8">
    <location>
        <begin position="160"/>
        <end position="390"/>
    </location>
</feature>
<keyword evidence="12" id="KW-1185">Reference proteome</keyword>